<dbReference type="RefSeq" id="WP_123896956.1">
    <property type="nucleotide sequence ID" value="NZ_RPFJ01000006.1"/>
</dbReference>
<sequence length="89" mass="10325">MASVKNLKKDINYVLSDVIEECYQWQILQDDSKNKDKAESIIDEAISIFDELIEKVNTKKVEDKKAHFKAIKEELQTKGQALLDKIEKL</sequence>
<name>A0A3N4P4G9_9FLAO</name>
<comment type="caution">
    <text evidence="1">The sequence shown here is derived from an EMBL/GenBank/DDBJ whole genome shotgun (WGS) entry which is preliminary data.</text>
</comment>
<evidence type="ECO:0000313" key="1">
    <source>
        <dbReference type="EMBL" id="RPD98639.1"/>
    </source>
</evidence>
<protein>
    <submittedName>
        <fullName evidence="1">Uncharacterized protein</fullName>
    </submittedName>
</protein>
<dbReference type="Proteomes" id="UP000270856">
    <property type="component" value="Unassembled WGS sequence"/>
</dbReference>
<evidence type="ECO:0000313" key="2">
    <source>
        <dbReference type="Proteomes" id="UP000270856"/>
    </source>
</evidence>
<keyword evidence="2" id="KW-1185">Reference proteome</keyword>
<dbReference type="EMBL" id="RPFJ01000006">
    <property type="protein sequence ID" value="RPD98639.1"/>
    <property type="molecule type" value="Genomic_DNA"/>
</dbReference>
<reference evidence="1 2" key="1">
    <citation type="submission" date="2018-11" db="EMBL/GenBank/DDBJ databases">
        <title>Aureibaculum marinum gen. nov., sp. nov., a member of the family Flavobacteriaceae isolated from the Bohai Sea.</title>
        <authorList>
            <person name="Ji X."/>
        </authorList>
    </citation>
    <scope>NUCLEOTIDE SEQUENCE [LARGE SCALE GENOMIC DNA]</scope>
    <source>
        <strain evidence="1 2">BH-SD17</strain>
    </source>
</reference>
<organism evidence="1 2">
    <name type="scientific">Aureibaculum marinum</name>
    <dbReference type="NCBI Taxonomy" id="2487930"/>
    <lineage>
        <taxon>Bacteria</taxon>
        <taxon>Pseudomonadati</taxon>
        <taxon>Bacteroidota</taxon>
        <taxon>Flavobacteriia</taxon>
        <taxon>Flavobacteriales</taxon>
        <taxon>Flavobacteriaceae</taxon>
        <taxon>Aureibaculum</taxon>
    </lineage>
</organism>
<gene>
    <name evidence="1" type="ORF">EGM88_05460</name>
</gene>
<accession>A0A3N4P4G9</accession>
<proteinExistence type="predicted"/>
<dbReference type="OrthoDB" id="1121857at2"/>
<dbReference type="AlphaFoldDB" id="A0A3N4P4G9"/>